<dbReference type="EMBL" id="CP001708">
    <property type="protein sequence ID" value="ACV28418.1"/>
    <property type="molecule type" value="Genomic_DNA"/>
</dbReference>
<dbReference type="RefSeq" id="WP_015777331.1">
    <property type="nucleotide sequence ID" value="NC_013171.1"/>
</dbReference>
<dbReference type="STRING" id="525919.Apre_0369"/>
<evidence type="ECO:0000313" key="2">
    <source>
        <dbReference type="Proteomes" id="UP000002294"/>
    </source>
</evidence>
<accession>C7RG07</accession>
<evidence type="ECO:0000313" key="1">
    <source>
        <dbReference type="EMBL" id="ACV28418.1"/>
    </source>
</evidence>
<sequence>MDKDTKKLSYWISLGALFGIVLGISNSKKIIYLLPTNKPVK</sequence>
<organism evidence="1 2">
    <name type="scientific">Anaerococcus prevotii (strain ATCC 9321 / DSM 20548 / JCM 6508 / NCTC 11806 / PC1)</name>
    <name type="common">Peptostreptococcus prevotii</name>
    <name type="synonym">Peptococcus prevotii</name>
    <dbReference type="NCBI Taxonomy" id="525919"/>
    <lineage>
        <taxon>Bacteria</taxon>
        <taxon>Bacillati</taxon>
        <taxon>Bacillota</taxon>
        <taxon>Tissierellia</taxon>
        <taxon>Tissierellales</taxon>
        <taxon>Peptoniphilaceae</taxon>
        <taxon>Anaerococcus</taxon>
    </lineage>
</organism>
<proteinExistence type="predicted"/>
<name>C7RG07_ANAPD</name>
<gene>
    <name evidence="1" type="ordered locus">Apre_0369</name>
</gene>
<dbReference type="KEGG" id="apr:Apre_0369"/>
<dbReference type="HOGENOM" id="CLU_3264852_0_0_9"/>
<keyword evidence="2" id="KW-1185">Reference proteome</keyword>
<reference evidence="1 2" key="1">
    <citation type="journal article" date="2009" name="Stand. Genomic Sci.">
        <title>Complete genome sequence of Anaerococcus prevotii type strain (PC1).</title>
        <authorList>
            <person name="Labutti K."/>
            <person name="Pukall R."/>
            <person name="Steenblock K."/>
            <person name="Glavina Del Rio T."/>
            <person name="Tice H."/>
            <person name="Copeland A."/>
            <person name="Cheng J.F."/>
            <person name="Lucas S."/>
            <person name="Chen F."/>
            <person name="Nolan M."/>
            <person name="Bruce D."/>
            <person name="Goodwin L."/>
            <person name="Pitluck S."/>
            <person name="Ivanova N."/>
            <person name="Mavromatis K."/>
            <person name="Ovchinnikova G."/>
            <person name="Pati A."/>
            <person name="Chen A."/>
            <person name="Palaniappan K."/>
            <person name="Land M."/>
            <person name="Hauser L."/>
            <person name="Chang Y.J."/>
            <person name="Jeffries C.D."/>
            <person name="Chain P."/>
            <person name="Saunders E."/>
            <person name="Brettin T."/>
            <person name="Detter J.C."/>
            <person name="Han C."/>
            <person name="Goker M."/>
            <person name="Bristow J."/>
            <person name="Eisen J.A."/>
            <person name="Markowitz V."/>
            <person name="Hugenholtz P."/>
            <person name="Kyrpides N.C."/>
            <person name="Klenk H.P."/>
            <person name="Lapidus A."/>
        </authorList>
    </citation>
    <scope>NUCLEOTIDE SEQUENCE [LARGE SCALE GENOMIC DNA]</scope>
    <source>
        <strain evidence="2">ATCC 9321 / DSM 20548 / JCM 6508 / NCTC 11806 / PC1</strain>
    </source>
</reference>
<protein>
    <submittedName>
        <fullName evidence="1">Uncharacterized protein</fullName>
    </submittedName>
</protein>
<dbReference type="Proteomes" id="UP000002294">
    <property type="component" value="Chromosome"/>
</dbReference>
<dbReference type="AlphaFoldDB" id="C7RG07"/>